<evidence type="ECO:0000256" key="2">
    <source>
        <dbReference type="SAM" id="Phobius"/>
    </source>
</evidence>
<proteinExistence type="predicted"/>
<evidence type="ECO:0000313" key="6">
    <source>
        <dbReference type="Proteomes" id="UP000781710"/>
    </source>
</evidence>
<dbReference type="SUPFAM" id="SSF55073">
    <property type="entry name" value="Nucleotide cyclase"/>
    <property type="match status" value="1"/>
</dbReference>
<dbReference type="InterPro" id="IPR029787">
    <property type="entry name" value="Nucleotide_cyclase"/>
</dbReference>
<dbReference type="PROSITE" id="PS50887">
    <property type="entry name" value="GGDEF"/>
    <property type="match status" value="1"/>
</dbReference>
<evidence type="ECO:0000256" key="3">
    <source>
        <dbReference type="SAM" id="SignalP"/>
    </source>
</evidence>
<dbReference type="InterPro" id="IPR011110">
    <property type="entry name" value="Reg_prop"/>
</dbReference>
<dbReference type="EMBL" id="PDWW01000006">
    <property type="protein sequence ID" value="KAF1725961.1"/>
    <property type="molecule type" value="Genomic_DNA"/>
</dbReference>
<dbReference type="Pfam" id="PF00990">
    <property type="entry name" value="GGDEF"/>
    <property type="match status" value="1"/>
</dbReference>
<dbReference type="InterPro" id="IPR043128">
    <property type="entry name" value="Rev_trsase/Diguanyl_cyclase"/>
</dbReference>
<name>A0ABQ6ZIW9_9GAMM</name>
<dbReference type="Pfam" id="PF07495">
    <property type="entry name" value="Y_Y_Y"/>
    <property type="match status" value="1"/>
</dbReference>
<dbReference type="Pfam" id="PF07494">
    <property type="entry name" value="Reg_prop"/>
    <property type="match status" value="5"/>
</dbReference>
<dbReference type="PANTHER" id="PTHR45138">
    <property type="entry name" value="REGULATORY COMPONENTS OF SENSORY TRANSDUCTION SYSTEM"/>
    <property type="match status" value="1"/>
</dbReference>
<dbReference type="Gene3D" id="2.60.40.10">
    <property type="entry name" value="Immunoglobulins"/>
    <property type="match status" value="1"/>
</dbReference>
<evidence type="ECO:0000313" key="5">
    <source>
        <dbReference type="EMBL" id="KAF1725961.1"/>
    </source>
</evidence>
<keyword evidence="3" id="KW-0732">Signal</keyword>
<dbReference type="Proteomes" id="UP000781710">
    <property type="component" value="Unassembled WGS sequence"/>
</dbReference>
<reference evidence="5 6" key="1">
    <citation type="submission" date="2017-10" db="EMBL/GenBank/DDBJ databases">
        <title>Whole genome sequencing of members of genus Pseudoxanthomonas.</title>
        <authorList>
            <person name="Kumar S."/>
            <person name="Bansal K."/>
            <person name="Kaur A."/>
            <person name="Patil P."/>
            <person name="Sharma S."/>
            <person name="Patil P.B."/>
        </authorList>
    </citation>
    <scope>NUCLEOTIDE SEQUENCE [LARGE SCALE GENOMIC DNA]</scope>
    <source>
        <strain evidence="5 6">DSM 17109</strain>
    </source>
</reference>
<accession>A0ABQ6ZIW9</accession>
<dbReference type="EC" id="2.7.7.65" evidence="1"/>
<feature type="chain" id="PRO_5046929673" description="diguanylate cyclase" evidence="3">
    <location>
        <begin position="26"/>
        <end position="991"/>
    </location>
</feature>
<keyword evidence="6" id="KW-1185">Reference proteome</keyword>
<dbReference type="Gene3D" id="2.130.10.10">
    <property type="entry name" value="YVTN repeat-like/Quinoprotein amine dehydrogenase"/>
    <property type="match status" value="3"/>
</dbReference>
<dbReference type="SUPFAM" id="SSF63829">
    <property type="entry name" value="Calcium-dependent phosphotriesterase"/>
    <property type="match status" value="2"/>
</dbReference>
<keyword evidence="2" id="KW-0472">Membrane</keyword>
<dbReference type="SMART" id="SM00267">
    <property type="entry name" value="GGDEF"/>
    <property type="match status" value="1"/>
</dbReference>
<dbReference type="Gene3D" id="3.30.70.270">
    <property type="match status" value="1"/>
</dbReference>
<keyword evidence="2" id="KW-1133">Transmembrane helix</keyword>
<dbReference type="InterPro" id="IPR015943">
    <property type="entry name" value="WD40/YVTN_repeat-like_dom_sf"/>
</dbReference>
<feature type="domain" description="GGDEF" evidence="4">
    <location>
        <begin position="859"/>
        <end position="991"/>
    </location>
</feature>
<feature type="transmembrane region" description="Helical" evidence="2">
    <location>
        <begin position="757"/>
        <end position="783"/>
    </location>
</feature>
<dbReference type="InterPro" id="IPR050469">
    <property type="entry name" value="Diguanylate_Cyclase"/>
</dbReference>
<evidence type="ECO:0000256" key="1">
    <source>
        <dbReference type="ARBA" id="ARBA00012528"/>
    </source>
</evidence>
<organism evidence="5 6">
    <name type="scientific">Pseudoxanthomonas japonensis</name>
    <dbReference type="NCBI Taxonomy" id="69284"/>
    <lineage>
        <taxon>Bacteria</taxon>
        <taxon>Pseudomonadati</taxon>
        <taxon>Pseudomonadota</taxon>
        <taxon>Gammaproteobacteria</taxon>
        <taxon>Lysobacterales</taxon>
        <taxon>Lysobacteraceae</taxon>
        <taxon>Pseudoxanthomonas</taxon>
    </lineage>
</organism>
<feature type="signal peptide" evidence="3">
    <location>
        <begin position="1"/>
        <end position="25"/>
    </location>
</feature>
<sequence>MPAMRRLFLNGLCLLVLLVGAPAWALDPARKVDEYTIARWTMEDGLPHNLVHTIGQDAEGYVWIGTWEGAARFDGRRFTAFDAGTVEGLEIEGVRAIARDPKGGMVISLGRVGPGLLHFHQGRWQRLPGEAGTLADVSVLRFGPDGALWIGTDHSLYRMAGDGRLRDIGGTHPRLANERVLAVLPLADGQALVGNRHGLFRIRDDRASEWGRETGLPETSVLAIQPSRWGGILIGGGAGAWRLDQGRALQITGERVEAMLEDRHGSLWISTLDGLRRYAQGRYETLGERNGLMGRLAPALFEDRDGLLWVGTTNGLYRISDGPVFGLARSSGLRDIYVRAIIERPGQGVWIGHPMGVDAWQGGQARAIPLAFDGKGDPSVLSLANARDGSLWIGTYDQGVIRLPAAGEGPQARPRRIDEAGGLPSNHVRALLERSDGSLWIGSNEGVSVYRDGRILRTYTTADGLPSGNVYVLHETAQGELWIGTSNGMGMMRRDGTLRAWSPMSGFPAVAAFDFLADPDGSLWIATDRGLLHWHDGRFVQFDHRQGLPNNRLFRLLEDDNGDFWVSSNRGVFRISRAALTAVENGHLARLPVEAFTHADGLPSSQANGATSPAGWPMRDGKLWFATANGIGVIDPDDARRQRAQGITLVVESVEADGRFLPPQDRHVLPADTRRVVIRFTGLNQRAPERLRYRYRMVGFDRGWIETDNGIAHDAVYTNLPPGKMRFEVQVMNAPADWSKPENLVTRTVEFEKASPWWLRAWALALYAVLLGLVGWAVLLFALRRQRHRQRRLEALVDARTSELSDKNAQLEQAGEANARLLEQLAHQARHDPLTRLANRRAGDAFLAEALEVSRREGRPLSVALIDIDHFKAVNDRYGHAFGDDVLSQIAALAEHLAGGVEGVLISRYGGEEFLVCQQLPRSASRARLEALREGIARAGIETPDGDTLRCTVSIGVAELEAGQDLRDLLRVADERLYKAKQQGRNRLVSS</sequence>
<protein>
    <recommendedName>
        <fullName evidence="1">diguanylate cyclase</fullName>
        <ecNumber evidence="1">2.7.7.65</ecNumber>
    </recommendedName>
</protein>
<dbReference type="RefSeq" id="WP_162337129.1">
    <property type="nucleotide sequence ID" value="NZ_PDWW01000006.1"/>
</dbReference>
<keyword evidence="2" id="KW-0812">Transmembrane</keyword>
<dbReference type="PANTHER" id="PTHR45138:SF24">
    <property type="entry name" value="DIGUANYLATE CYCLASE DGCC-RELATED"/>
    <property type="match status" value="1"/>
</dbReference>
<dbReference type="CDD" id="cd01949">
    <property type="entry name" value="GGDEF"/>
    <property type="match status" value="1"/>
</dbReference>
<dbReference type="NCBIfam" id="TIGR00254">
    <property type="entry name" value="GGDEF"/>
    <property type="match status" value="1"/>
</dbReference>
<gene>
    <name evidence="5" type="ORF">CSC78_06680</name>
</gene>
<evidence type="ECO:0000259" key="4">
    <source>
        <dbReference type="PROSITE" id="PS50887"/>
    </source>
</evidence>
<dbReference type="InterPro" id="IPR013783">
    <property type="entry name" value="Ig-like_fold"/>
</dbReference>
<comment type="caution">
    <text evidence="5">The sequence shown here is derived from an EMBL/GenBank/DDBJ whole genome shotgun (WGS) entry which is preliminary data.</text>
</comment>
<dbReference type="InterPro" id="IPR000160">
    <property type="entry name" value="GGDEF_dom"/>
</dbReference>
<dbReference type="InterPro" id="IPR011123">
    <property type="entry name" value="Y_Y_Y"/>
</dbReference>